<dbReference type="InterPro" id="IPR050950">
    <property type="entry name" value="HTH-type_LysR_regulators"/>
</dbReference>
<name>A0AB38YGP2_9GAMM</name>
<dbReference type="PROSITE" id="PS50931">
    <property type="entry name" value="HTH_LYSR"/>
    <property type="match status" value="1"/>
</dbReference>
<dbReference type="GO" id="GO:0003700">
    <property type="term" value="F:DNA-binding transcription factor activity"/>
    <property type="evidence" value="ECO:0007669"/>
    <property type="project" value="InterPro"/>
</dbReference>
<evidence type="ECO:0000259" key="5">
    <source>
        <dbReference type="PROSITE" id="PS50931"/>
    </source>
</evidence>
<dbReference type="AlphaFoldDB" id="A0AB38YGP2"/>
<dbReference type="GO" id="GO:0019619">
    <property type="term" value="P:3,4-dihydroxybenzoate catabolic process"/>
    <property type="evidence" value="ECO:0007669"/>
    <property type="project" value="InterPro"/>
</dbReference>
<dbReference type="NCBIfam" id="TIGR02424">
    <property type="entry name" value="TF_pcaQ"/>
    <property type="match status" value="1"/>
</dbReference>
<organism evidence="6">
    <name type="scientific">Salinispirillum sp. LH 10-3-1</name>
    <dbReference type="NCBI Taxonomy" id="2952525"/>
    <lineage>
        <taxon>Bacteria</taxon>
        <taxon>Pseudomonadati</taxon>
        <taxon>Pseudomonadota</taxon>
        <taxon>Gammaproteobacteria</taxon>
        <taxon>Oceanospirillales</taxon>
        <taxon>Saccharospirillaceae</taxon>
        <taxon>Salinispirillum</taxon>
    </lineage>
</organism>
<protein>
    <submittedName>
        <fullName evidence="6">Pca operon transcription factor PcaQ</fullName>
    </submittedName>
</protein>
<dbReference type="SUPFAM" id="SSF46785">
    <property type="entry name" value="Winged helix' DNA-binding domain"/>
    <property type="match status" value="1"/>
</dbReference>
<sequence>MIDNRIKFRHLQCFIETVRQGGVVKAADHLALSQPAVSKKLRELEDMLSTELFDRHKRGVVLTPAGQVFLRHALASANALQEGIIGVQRAQAEEHPPLRIGILPTVASRILPPAVAGFKMHMPDVALHVTTGPTPVLLDRLRVGELDVMIGRLAEPDQMQGLVFEQFYLELITLAVKPTHPGLQDRRNPLTLLRDYPVIMPSNDSVVHRSIEKFLLGHGIVLNNDRIETNSHAFARAYTMDSNTVWIISRGVVVRDFAEGSLTEITLDTRDVLGPIGFTRQAETLMSEPLKFLLECIRMVAATIADHSSVQR</sequence>
<dbReference type="GO" id="GO:0045893">
    <property type="term" value="P:positive regulation of DNA-templated transcription"/>
    <property type="evidence" value="ECO:0007669"/>
    <property type="project" value="InterPro"/>
</dbReference>
<dbReference type="RefSeq" id="WP_304995796.1">
    <property type="nucleotide sequence ID" value="NZ_CP101717.1"/>
</dbReference>
<dbReference type="PANTHER" id="PTHR30419">
    <property type="entry name" value="HTH-TYPE TRANSCRIPTIONAL REGULATOR YBHD"/>
    <property type="match status" value="1"/>
</dbReference>
<dbReference type="FunFam" id="1.10.10.10:FF:000001">
    <property type="entry name" value="LysR family transcriptional regulator"/>
    <property type="match status" value="1"/>
</dbReference>
<dbReference type="EMBL" id="CP101717">
    <property type="protein sequence ID" value="WLD58511.1"/>
    <property type="molecule type" value="Genomic_DNA"/>
</dbReference>
<dbReference type="InterPro" id="IPR036390">
    <property type="entry name" value="WH_DNA-bd_sf"/>
</dbReference>
<keyword evidence="2" id="KW-0805">Transcription regulation</keyword>
<evidence type="ECO:0000256" key="2">
    <source>
        <dbReference type="ARBA" id="ARBA00023015"/>
    </source>
</evidence>
<dbReference type="Gene3D" id="3.40.190.10">
    <property type="entry name" value="Periplasmic binding protein-like II"/>
    <property type="match status" value="2"/>
</dbReference>
<evidence type="ECO:0000313" key="6">
    <source>
        <dbReference type="EMBL" id="WLD58511.1"/>
    </source>
</evidence>
<evidence type="ECO:0000256" key="4">
    <source>
        <dbReference type="ARBA" id="ARBA00023163"/>
    </source>
</evidence>
<dbReference type="Pfam" id="PF03466">
    <property type="entry name" value="LysR_substrate"/>
    <property type="match status" value="1"/>
</dbReference>
<proteinExistence type="inferred from homology"/>
<dbReference type="PRINTS" id="PR00039">
    <property type="entry name" value="HTHLYSR"/>
</dbReference>
<dbReference type="Pfam" id="PF00126">
    <property type="entry name" value="HTH_1"/>
    <property type="match status" value="1"/>
</dbReference>
<dbReference type="Gene3D" id="1.10.10.10">
    <property type="entry name" value="Winged helix-like DNA-binding domain superfamily/Winged helix DNA-binding domain"/>
    <property type="match status" value="1"/>
</dbReference>
<gene>
    <name evidence="6" type="primary">pcaQ</name>
    <name evidence="6" type="ORF">NFC81_01640</name>
</gene>
<evidence type="ECO:0000256" key="1">
    <source>
        <dbReference type="ARBA" id="ARBA00009437"/>
    </source>
</evidence>
<keyword evidence="3" id="KW-0238">DNA-binding</keyword>
<dbReference type="InterPro" id="IPR005119">
    <property type="entry name" value="LysR_subst-bd"/>
</dbReference>
<dbReference type="GO" id="GO:0005829">
    <property type="term" value="C:cytosol"/>
    <property type="evidence" value="ECO:0007669"/>
    <property type="project" value="TreeGrafter"/>
</dbReference>
<dbReference type="GO" id="GO:0003677">
    <property type="term" value="F:DNA binding"/>
    <property type="evidence" value="ECO:0007669"/>
    <property type="project" value="UniProtKB-KW"/>
</dbReference>
<dbReference type="PANTHER" id="PTHR30419:SF8">
    <property type="entry name" value="NITROGEN ASSIMILATION TRANSCRIPTIONAL ACTIVATOR-RELATED"/>
    <property type="match status" value="1"/>
</dbReference>
<accession>A0AB38YGP2</accession>
<comment type="similarity">
    <text evidence="1">Belongs to the LysR transcriptional regulatory family.</text>
</comment>
<dbReference type="InterPro" id="IPR012787">
    <property type="entry name" value="TF_PcaQ"/>
</dbReference>
<keyword evidence="4" id="KW-0804">Transcription</keyword>
<dbReference type="InterPro" id="IPR036388">
    <property type="entry name" value="WH-like_DNA-bd_sf"/>
</dbReference>
<reference evidence="6" key="1">
    <citation type="submission" date="2022-07" db="EMBL/GenBank/DDBJ databases">
        <title>Complete genome sequence of Salinispirillum sp. LH10-3-1 capable of multiple carbohydrate inversion isolated from a soda lake.</title>
        <authorList>
            <person name="Liu J."/>
            <person name="Zhai Y."/>
            <person name="Zhang H."/>
            <person name="Yang H."/>
            <person name="Qu J."/>
            <person name="Li J."/>
        </authorList>
    </citation>
    <scope>NUCLEOTIDE SEQUENCE</scope>
    <source>
        <strain evidence="6">LH 10-3-1</strain>
    </source>
</reference>
<evidence type="ECO:0000256" key="3">
    <source>
        <dbReference type="ARBA" id="ARBA00023125"/>
    </source>
</evidence>
<dbReference type="SUPFAM" id="SSF53850">
    <property type="entry name" value="Periplasmic binding protein-like II"/>
    <property type="match status" value="1"/>
</dbReference>
<dbReference type="InterPro" id="IPR000847">
    <property type="entry name" value="LysR_HTH_N"/>
</dbReference>
<feature type="domain" description="HTH lysR-type" evidence="5">
    <location>
        <begin position="6"/>
        <end position="63"/>
    </location>
</feature>